<sequence>EPISYNTLVQKEASIKKKELEKELAELQAITRITTNHEYYKNFSSQAFNIQKSIKTQDIRLDNLKRHVASQRKSQDKKKIA</sequence>
<dbReference type="AlphaFoldDB" id="A0A9N9HXQ1"/>
<dbReference type="OrthoDB" id="2445653at2759"/>
<evidence type="ECO:0000313" key="2">
    <source>
        <dbReference type="Proteomes" id="UP000789396"/>
    </source>
</evidence>
<feature type="non-terminal residue" evidence="1">
    <location>
        <position position="1"/>
    </location>
</feature>
<comment type="caution">
    <text evidence="1">The sequence shown here is derived from an EMBL/GenBank/DDBJ whole genome shotgun (WGS) entry which is preliminary data.</text>
</comment>
<organism evidence="1 2">
    <name type="scientific">Racocetra fulgida</name>
    <dbReference type="NCBI Taxonomy" id="60492"/>
    <lineage>
        <taxon>Eukaryota</taxon>
        <taxon>Fungi</taxon>
        <taxon>Fungi incertae sedis</taxon>
        <taxon>Mucoromycota</taxon>
        <taxon>Glomeromycotina</taxon>
        <taxon>Glomeromycetes</taxon>
        <taxon>Diversisporales</taxon>
        <taxon>Gigasporaceae</taxon>
        <taxon>Racocetra</taxon>
    </lineage>
</organism>
<dbReference type="EMBL" id="CAJVPZ010022166">
    <property type="protein sequence ID" value="CAG8710511.1"/>
    <property type="molecule type" value="Genomic_DNA"/>
</dbReference>
<accession>A0A9N9HXQ1</accession>
<gene>
    <name evidence="1" type="ORF">RFULGI_LOCUS10812</name>
</gene>
<keyword evidence="2" id="KW-1185">Reference proteome</keyword>
<dbReference type="Proteomes" id="UP000789396">
    <property type="component" value="Unassembled WGS sequence"/>
</dbReference>
<proteinExistence type="predicted"/>
<protein>
    <submittedName>
        <fullName evidence="1">8751_t:CDS:1</fullName>
    </submittedName>
</protein>
<evidence type="ECO:0000313" key="1">
    <source>
        <dbReference type="EMBL" id="CAG8710511.1"/>
    </source>
</evidence>
<reference evidence="1" key="1">
    <citation type="submission" date="2021-06" db="EMBL/GenBank/DDBJ databases">
        <authorList>
            <person name="Kallberg Y."/>
            <person name="Tangrot J."/>
            <person name="Rosling A."/>
        </authorList>
    </citation>
    <scope>NUCLEOTIDE SEQUENCE</scope>
    <source>
        <strain evidence="1">IN212</strain>
    </source>
</reference>
<name>A0A9N9HXQ1_9GLOM</name>